<feature type="non-terminal residue" evidence="1">
    <location>
        <position position="1"/>
    </location>
</feature>
<protein>
    <submittedName>
        <fullName evidence="1">Uncharacterized protein</fullName>
    </submittedName>
</protein>
<dbReference type="AlphaFoldDB" id="V9FPI8"/>
<dbReference type="HOGENOM" id="CLU_054307_1_0_1"/>
<gene>
    <name evidence="1" type="ORF">F443_04218</name>
</gene>
<name>V9FPI8_PHYNI</name>
<accession>V9FPI8</accession>
<organism evidence="1 2">
    <name type="scientific">Phytophthora nicotianae P1569</name>
    <dbReference type="NCBI Taxonomy" id="1317065"/>
    <lineage>
        <taxon>Eukaryota</taxon>
        <taxon>Sar</taxon>
        <taxon>Stramenopiles</taxon>
        <taxon>Oomycota</taxon>
        <taxon>Peronosporomycetes</taxon>
        <taxon>Peronosporales</taxon>
        <taxon>Peronosporaceae</taxon>
        <taxon>Phytophthora</taxon>
    </lineage>
</organism>
<proteinExistence type="predicted"/>
<dbReference type="Proteomes" id="UP000018721">
    <property type="component" value="Unassembled WGS sequence"/>
</dbReference>
<keyword evidence="2" id="KW-1185">Reference proteome</keyword>
<dbReference type="EMBL" id="ANIZ01000770">
    <property type="protein sequence ID" value="ETI52718.1"/>
    <property type="molecule type" value="Genomic_DNA"/>
</dbReference>
<comment type="caution">
    <text evidence="1">The sequence shown here is derived from an EMBL/GenBank/DDBJ whole genome shotgun (WGS) entry which is preliminary data.</text>
</comment>
<evidence type="ECO:0000313" key="1">
    <source>
        <dbReference type="EMBL" id="ETI52718.1"/>
    </source>
</evidence>
<dbReference type="eggNOG" id="ENOG502SQVU">
    <property type="taxonomic scope" value="Eukaryota"/>
</dbReference>
<evidence type="ECO:0000313" key="2">
    <source>
        <dbReference type="Proteomes" id="UP000018721"/>
    </source>
</evidence>
<reference evidence="1 2" key="1">
    <citation type="submission" date="2013-11" db="EMBL/GenBank/DDBJ databases">
        <title>The Genome Sequence of Phytophthora parasitica P1569.</title>
        <authorList>
            <consortium name="The Broad Institute Genomics Platform"/>
            <person name="Russ C."/>
            <person name="Tyler B."/>
            <person name="Panabieres F."/>
            <person name="Shan W."/>
            <person name="Tripathy S."/>
            <person name="Grunwald N."/>
            <person name="Machado M."/>
            <person name="Johnson C.S."/>
            <person name="Arredondo F."/>
            <person name="Hong C."/>
            <person name="Coffey M."/>
            <person name="Young S.K."/>
            <person name="Zeng Q."/>
            <person name="Gargeya S."/>
            <person name="Fitzgerald M."/>
            <person name="Abouelleil A."/>
            <person name="Alvarado L."/>
            <person name="Chapman S.B."/>
            <person name="Gainer-Dewar J."/>
            <person name="Goldberg J."/>
            <person name="Griggs A."/>
            <person name="Gujja S."/>
            <person name="Hansen M."/>
            <person name="Howarth C."/>
            <person name="Imamovic A."/>
            <person name="Ireland A."/>
            <person name="Larimer J."/>
            <person name="McCowan C."/>
            <person name="Murphy C."/>
            <person name="Pearson M."/>
            <person name="Poon T.W."/>
            <person name="Priest M."/>
            <person name="Roberts A."/>
            <person name="Saif S."/>
            <person name="Shea T."/>
            <person name="Sykes S."/>
            <person name="Wortman J."/>
            <person name="Nusbaum C."/>
            <person name="Birren B."/>
        </authorList>
    </citation>
    <scope>NUCLEOTIDE SEQUENCE [LARGE SCALE GENOMIC DNA]</scope>
    <source>
        <strain evidence="1 2">P1569</strain>
    </source>
</reference>
<sequence length="394" mass="43684">GWLNRSANRSANRPDLSYVMQPVLRHSASCRATPRKATRRRRCAPRSGVTVRAHRRTAWTEVRHKREAHLKTGNNAQRARKTVLKRVKQVLPLVRAAAISSPGAGPEAMGDSPAENMMTSAVSTARPAATTPHPGTLQTNQASTGAQPILAGPDDLFELIVRPLVKQSVRQRDRSGEVYRHDVFTGNSFNSIMEAIWEKYPPIVKHRAVKMNGVWSVETPDIAAWSTVMQFKVEKRLVNPNKNDDGWNEWLEKNTGATVTLMIYDYGMEVVTAKDRVAFLKACILPRETDRAGATAESSLREVVEALQQKWGGTFQASANCLAHVGESHNAKFRPFDVGCGDFVHLLDPAESRLEAHLTDVAQSSNVALDCVRASIEDCHQLRGYLDAARRFFG</sequence>